<organism evidence="6 7">
    <name type="scientific">Saccharomyces uvarum</name>
    <name type="common">Yeast</name>
    <name type="synonym">Saccharomyces bayanus var. uvarum</name>
    <dbReference type="NCBI Taxonomy" id="230603"/>
    <lineage>
        <taxon>Eukaryota</taxon>
        <taxon>Fungi</taxon>
        <taxon>Dikarya</taxon>
        <taxon>Ascomycota</taxon>
        <taxon>Saccharomycotina</taxon>
        <taxon>Saccharomycetes</taxon>
        <taxon>Saccharomycetales</taxon>
        <taxon>Saccharomycetaceae</taxon>
        <taxon>Saccharomyces</taxon>
    </lineage>
</organism>
<keyword evidence="4" id="KW-0677">Repeat</keyword>
<dbReference type="EMBL" id="OX365913">
    <property type="protein sequence ID" value="CAI4056622.1"/>
    <property type="molecule type" value="Genomic_DNA"/>
</dbReference>
<dbReference type="GO" id="GO:0005737">
    <property type="term" value="C:cytoplasm"/>
    <property type="evidence" value="ECO:0007669"/>
    <property type="project" value="UniProtKB-SubCell"/>
</dbReference>
<dbReference type="Gene3D" id="2.130.10.10">
    <property type="entry name" value="YVTN repeat-like/Quinoprotein amine dehydrogenase"/>
    <property type="match status" value="1"/>
</dbReference>
<evidence type="ECO:0000256" key="4">
    <source>
        <dbReference type="ARBA" id="ARBA00022737"/>
    </source>
</evidence>
<dbReference type="InterPro" id="IPR015943">
    <property type="entry name" value="WD40/YVTN_repeat-like_dom_sf"/>
</dbReference>
<dbReference type="GO" id="GO:0005868">
    <property type="term" value="C:cytoplasmic dynein complex"/>
    <property type="evidence" value="ECO:0007669"/>
    <property type="project" value="TreeGrafter"/>
</dbReference>
<dbReference type="PANTHER" id="PTHR12442:SF22">
    <property type="entry name" value="CYTOPLASMIC DYNEIN 1 INTERMEDIATE CHAIN-RELATED"/>
    <property type="match status" value="1"/>
</dbReference>
<protein>
    <recommendedName>
        <fullName evidence="8">Dynein intermediate chain</fullName>
    </recommendedName>
</protein>
<dbReference type="PROSITE" id="PS00678">
    <property type="entry name" value="WD_REPEATS_1"/>
    <property type="match status" value="1"/>
</dbReference>
<dbReference type="AlphaFoldDB" id="A0AA35NQ60"/>
<dbReference type="GO" id="GO:0045503">
    <property type="term" value="F:dynein light chain binding"/>
    <property type="evidence" value="ECO:0007669"/>
    <property type="project" value="TreeGrafter"/>
</dbReference>
<dbReference type="InterPro" id="IPR050687">
    <property type="entry name" value="Dynein_IC"/>
</dbReference>
<accession>A0AA35NQ60</accession>
<comment type="subcellular location">
    <subcellularLocation>
        <location evidence="1">Cytoplasm</location>
    </subcellularLocation>
</comment>
<evidence type="ECO:0000256" key="3">
    <source>
        <dbReference type="ARBA" id="ARBA00022574"/>
    </source>
</evidence>
<evidence type="ECO:0000256" key="2">
    <source>
        <dbReference type="ARBA" id="ARBA00022490"/>
    </source>
</evidence>
<dbReference type="PANTHER" id="PTHR12442">
    <property type="entry name" value="DYNEIN INTERMEDIATE CHAIN"/>
    <property type="match status" value="1"/>
</dbReference>
<dbReference type="InterPro" id="IPR019775">
    <property type="entry name" value="WD40_repeat_CS"/>
</dbReference>
<evidence type="ECO:0000256" key="5">
    <source>
        <dbReference type="PROSITE-ProRule" id="PRU00221"/>
    </source>
</evidence>
<dbReference type="InterPro" id="IPR036322">
    <property type="entry name" value="WD40_repeat_dom_sf"/>
</dbReference>
<sequence>MERLKELEEKRRQLKELRERRKQATVLTGERVLTASARGQQPATAAMVSVSVQTDIEEEGTARGPEPAYHRRKEVITYDKGVQTEQIERDLEQEDDSAAAVDTVIVENSSEVEDVHARLELAKPVVVEDAAATLNDASFARLETFAPGAGEQPVPEQQDRHGPMQWAMVSENVPADSDCECVAQEHDPSKGILVVAYVRLPPAARRYASDETAWSVVNVVKCDSASGRNGQLVDLVEFRGTRVVGATILRRDHHESQVVSILLATSTGKTTLYELRLKQKHAAPAAYVVQRNMIARHYFQHPVVAVLETSSVRGQERVLVAADDGTIAELSCLDLSVLRAPRRLRPVPLSRLLALEAQDESSAYSQRLKRLAKFDEVGVACVAYTREDPQHVWVGAEDGGIYKVDWDQPGPLCLALDNNGFQPVESHSTRVTGLEFYQDDARRLMLLLSCSTDWTVRLWDARAGEAAAAGAPLQLGAPVLGARWLGAAADGGRSLRCSVWCADGRHVIAEWVFDRDSSLYTAVIIS</sequence>
<feature type="repeat" description="WD" evidence="5">
    <location>
        <begin position="424"/>
        <end position="469"/>
    </location>
</feature>
<evidence type="ECO:0008006" key="8">
    <source>
        <dbReference type="Google" id="ProtNLM"/>
    </source>
</evidence>
<keyword evidence="2" id="KW-0963">Cytoplasm</keyword>
<dbReference type="PROSITE" id="PS50082">
    <property type="entry name" value="WD_REPEATS_2"/>
    <property type="match status" value="1"/>
</dbReference>
<proteinExistence type="predicted"/>
<reference evidence="6" key="1">
    <citation type="submission" date="2022-10" db="EMBL/GenBank/DDBJ databases">
        <authorList>
            <person name="Byrne P K."/>
        </authorList>
    </citation>
    <scope>NUCLEOTIDE SEQUENCE</scope>
    <source>
        <strain evidence="6">CBS7001</strain>
    </source>
</reference>
<evidence type="ECO:0000256" key="1">
    <source>
        <dbReference type="ARBA" id="ARBA00004496"/>
    </source>
</evidence>
<dbReference type="PROSITE" id="PS50294">
    <property type="entry name" value="WD_REPEATS_REGION"/>
    <property type="match status" value="1"/>
</dbReference>
<name>A0AA35NQ60_SACUV</name>
<keyword evidence="3 5" id="KW-0853">WD repeat</keyword>
<dbReference type="SUPFAM" id="SSF50978">
    <property type="entry name" value="WD40 repeat-like"/>
    <property type="match status" value="1"/>
</dbReference>
<evidence type="ECO:0000313" key="6">
    <source>
        <dbReference type="EMBL" id="CAI4056622.1"/>
    </source>
</evidence>
<dbReference type="GO" id="GO:0010970">
    <property type="term" value="P:transport along microtubule"/>
    <property type="evidence" value="ECO:0007669"/>
    <property type="project" value="TreeGrafter"/>
</dbReference>
<evidence type="ECO:0000313" key="7">
    <source>
        <dbReference type="Proteomes" id="UP001162090"/>
    </source>
</evidence>
<dbReference type="InterPro" id="IPR001680">
    <property type="entry name" value="WD40_rpt"/>
</dbReference>
<dbReference type="Proteomes" id="UP001162090">
    <property type="component" value="Chromosome 2"/>
</dbReference>
<gene>
    <name evidence="6" type="primary">SUVC02G5950</name>
    <name evidence="6" type="ORF">SUVC_02G5950</name>
</gene>
<dbReference type="GO" id="GO:0045504">
    <property type="term" value="F:dynein heavy chain binding"/>
    <property type="evidence" value="ECO:0007669"/>
    <property type="project" value="TreeGrafter"/>
</dbReference>